<feature type="compositionally biased region" description="Basic and acidic residues" evidence="1">
    <location>
        <begin position="59"/>
        <end position="68"/>
    </location>
</feature>
<feature type="compositionally biased region" description="Low complexity" evidence="1">
    <location>
        <begin position="84"/>
        <end position="102"/>
    </location>
</feature>
<proteinExistence type="predicted"/>
<organism evidence="2 3">
    <name type="scientific">Drosophila gunungcola</name>
    <name type="common">fruit fly</name>
    <dbReference type="NCBI Taxonomy" id="103775"/>
    <lineage>
        <taxon>Eukaryota</taxon>
        <taxon>Metazoa</taxon>
        <taxon>Ecdysozoa</taxon>
        <taxon>Arthropoda</taxon>
        <taxon>Hexapoda</taxon>
        <taxon>Insecta</taxon>
        <taxon>Pterygota</taxon>
        <taxon>Neoptera</taxon>
        <taxon>Endopterygota</taxon>
        <taxon>Diptera</taxon>
        <taxon>Brachycera</taxon>
        <taxon>Muscomorpha</taxon>
        <taxon>Ephydroidea</taxon>
        <taxon>Drosophilidae</taxon>
        <taxon>Drosophila</taxon>
        <taxon>Sophophora</taxon>
    </lineage>
</organism>
<feature type="region of interest" description="Disordered" evidence="1">
    <location>
        <begin position="153"/>
        <end position="175"/>
    </location>
</feature>
<keyword evidence="3" id="KW-1185">Reference proteome</keyword>
<dbReference type="EMBL" id="JAMKOV010000013">
    <property type="protein sequence ID" value="KAI8037276.1"/>
    <property type="molecule type" value="Genomic_DNA"/>
</dbReference>
<sequence length="221" mass="24142">MFNQKAQKASEPAPEQEPSQDSVYKALPVQVLDDSLDSQSNPSLHSLQTTTTTTSDESDTVRIYDFNKQETTVIKAAREEQLPSTSTSSSMESAQSASFDSSASKKRERPVVLQFGPGQSAPTIGSPVGTPTRGSTPPAFRFLQPKRRLIDPSQVLSVDEDDVPEPSTPAAEKPAIEDEVVHSMPSVKALAQAFLLTSKHTQPQRRWRATVRKSNISISYL</sequence>
<accession>A0A9P9YI85</accession>
<feature type="compositionally biased region" description="Polar residues" evidence="1">
    <location>
        <begin position="37"/>
        <end position="48"/>
    </location>
</feature>
<protein>
    <submittedName>
        <fullName evidence="2">Uncharacterized protein</fullName>
    </submittedName>
</protein>
<gene>
    <name evidence="2" type="ORF">M5D96_010027</name>
</gene>
<reference evidence="2" key="1">
    <citation type="journal article" date="2023" name="Genome Biol. Evol.">
        <title>Long-read-based Genome Assembly of Drosophila gunungcola Reveals Fewer Chemosensory Genes in Flower-breeding Species.</title>
        <authorList>
            <person name="Negi A."/>
            <person name="Liao B.Y."/>
            <person name="Yeh S.D."/>
        </authorList>
    </citation>
    <scope>NUCLEOTIDE SEQUENCE</scope>
    <source>
        <strain evidence="2">Sukarami</strain>
    </source>
</reference>
<evidence type="ECO:0000313" key="2">
    <source>
        <dbReference type="EMBL" id="KAI8037276.1"/>
    </source>
</evidence>
<evidence type="ECO:0000313" key="3">
    <source>
        <dbReference type="Proteomes" id="UP001059596"/>
    </source>
</evidence>
<evidence type="ECO:0000256" key="1">
    <source>
        <dbReference type="SAM" id="MobiDB-lite"/>
    </source>
</evidence>
<feature type="region of interest" description="Disordered" evidence="1">
    <location>
        <begin position="1"/>
        <end position="141"/>
    </location>
</feature>
<dbReference type="Proteomes" id="UP001059596">
    <property type="component" value="Unassembled WGS sequence"/>
</dbReference>
<dbReference type="AlphaFoldDB" id="A0A9P9YI85"/>
<comment type="caution">
    <text evidence="2">The sequence shown here is derived from an EMBL/GenBank/DDBJ whole genome shotgun (WGS) entry which is preliminary data.</text>
</comment>
<name>A0A9P9YI85_9MUSC</name>